<proteinExistence type="predicted"/>
<sequence>MSARVIRPSDVEMTHRGGPPGLGRVGRAISSDDSPSMSAGFAEFDQCSIAWQVHYDEIVYVIEGIFRLVIEKDELIAHPGDIMWIPKGTRLSYEGDKAKLFYVVYPGNWREIKAAEDAK</sequence>
<gene>
    <name evidence="2" type="ORF">WNY59_02285</name>
</gene>
<comment type="caution">
    <text evidence="2">The sequence shown here is derived from an EMBL/GenBank/DDBJ whole genome shotgun (WGS) entry which is preliminary data.</text>
</comment>
<protein>
    <submittedName>
        <fullName evidence="2">Cupin domain-containing protein</fullName>
    </submittedName>
</protein>
<evidence type="ECO:0000313" key="3">
    <source>
        <dbReference type="Proteomes" id="UP001477870"/>
    </source>
</evidence>
<evidence type="ECO:0000256" key="1">
    <source>
        <dbReference type="SAM" id="MobiDB-lite"/>
    </source>
</evidence>
<reference evidence="2 3" key="1">
    <citation type="submission" date="2024-03" db="EMBL/GenBank/DDBJ databases">
        <title>Community enrichment and isolation of bacterial strains for fucoidan degradation.</title>
        <authorList>
            <person name="Sichert A."/>
        </authorList>
    </citation>
    <scope>NUCLEOTIDE SEQUENCE [LARGE SCALE GENOMIC DNA]</scope>
    <source>
        <strain evidence="2 3">AS62</strain>
    </source>
</reference>
<evidence type="ECO:0000313" key="2">
    <source>
        <dbReference type="EMBL" id="MEM5500408.1"/>
    </source>
</evidence>
<dbReference type="Gene3D" id="2.60.120.10">
    <property type="entry name" value="Jelly Rolls"/>
    <property type="match status" value="1"/>
</dbReference>
<dbReference type="Proteomes" id="UP001477870">
    <property type="component" value="Unassembled WGS sequence"/>
</dbReference>
<keyword evidence="3" id="KW-1185">Reference proteome</keyword>
<feature type="region of interest" description="Disordered" evidence="1">
    <location>
        <begin position="1"/>
        <end position="31"/>
    </location>
</feature>
<dbReference type="PANTHER" id="PTHR36169:SF1">
    <property type="entry name" value="ACETATE KINASE EUTQ"/>
    <property type="match status" value="1"/>
</dbReference>
<dbReference type="SUPFAM" id="SSF51182">
    <property type="entry name" value="RmlC-like cupins"/>
    <property type="match status" value="1"/>
</dbReference>
<dbReference type="RefSeq" id="WP_342846559.1">
    <property type="nucleotide sequence ID" value="NZ_JBBMQO010000001.1"/>
</dbReference>
<dbReference type="CDD" id="cd02228">
    <property type="entry name" value="cupin_EutQ"/>
    <property type="match status" value="1"/>
</dbReference>
<dbReference type="Pfam" id="PF06249">
    <property type="entry name" value="EutQ"/>
    <property type="match status" value="1"/>
</dbReference>
<organism evidence="2 3">
    <name type="scientific">Ahrensia kielensis</name>
    <dbReference type="NCBI Taxonomy" id="76980"/>
    <lineage>
        <taxon>Bacteria</taxon>
        <taxon>Pseudomonadati</taxon>
        <taxon>Pseudomonadota</taxon>
        <taxon>Alphaproteobacteria</taxon>
        <taxon>Hyphomicrobiales</taxon>
        <taxon>Ahrensiaceae</taxon>
        <taxon>Ahrensia</taxon>
    </lineage>
</organism>
<dbReference type="PANTHER" id="PTHR36169">
    <property type="entry name" value="ETHANOLAMINE UTILIZATION PROTEIN EUTQ"/>
    <property type="match status" value="1"/>
</dbReference>
<accession>A0ABU9T2Q5</accession>
<dbReference type="InterPro" id="IPR014710">
    <property type="entry name" value="RmlC-like_jellyroll"/>
</dbReference>
<dbReference type="InterPro" id="IPR011051">
    <property type="entry name" value="RmlC_Cupin_sf"/>
</dbReference>
<dbReference type="InterPro" id="IPR010424">
    <property type="entry name" value="EutQ"/>
</dbReference>
<name>A0ABU9T2Q5_9HYPH</name>
<dbReference type="EMBL" id="JBBMQO010000001">
    <property type="protein sequence ID" value="MEM5500408.1"/>
    <property type="molecule type" value="Genomic_DNA"/>
</dbReference>